<feature type="transmembrane region" description="Helical" evidence="5">
    <location>
        <begin position="12"/>
        <end position="30"/>
    </location>
</feature>
<dbReference type="Pfam" id="PF01061">
    <property type="entry name" value="ABC2_membrane"/>
    <property type="match status" value="1"/>
</dbReference>
<dbReference type="PRINTS" id="PR00164">
    <property type="entry name" value="ABC2TRNSPORT"/>
</dbReference>
<dbReference type="PANTHER" id="PTHR43229:SF2">
    <property type="entry name" value="NODULATION PROTEIN J"/>
    <property type="match status" value="1"/>
</dbReference>
<comment type="subcellular location">
    <subcellularLocation>
        <location evidence="1">Membrane</location>
        <topology evidence="1">Multi-pass membrane protein</topology>
    </subcellularLocation>
</comment>
<evidence type="ECO:0000256" key="2">
    <source>
        <dbReference type="ARBA" id="ARBA00022692"/>
    </source>
</evidence>
<dbReference type="InterPro" id="IPR013525">
    <property type="entry name" value="ABC2_TM"/>
</dbReference>
<organism evidence="7">
    <name type="scientific">Caloglossa beccarii</name>
    <dbReference type="NCBI Taxonomy" id="131038"/>
    <lineage>
        <taxon>Eukaryota</taxon>
        <taxon>Rhodophyta</taxon>
        <taxon>Florideophyceae</taxon>
        <taxon>Rhodymeniophycidae</taxon>
        <taxon>Ceramiales</taxon>
        <taxon>Delesseriaceae</taxon>
        <taxon>Caloglossa</taxon>
    </lineage>
</organism>
<feature type="transmembrane region" description="Helical" evidence="5">
    <location>
        <begin position="50"/>
        <end position="69"/>
    </location>
</feature>
<sequence length="294" mass="34421">MIYYKYTTKSKKILKPYYAFITLYSINNFIQEMKALIKRLYIQLHRRPSNIFASIIQSLLWLILFGALFQNAPINSIGQYNIKYFHFLSYGLIIFTAFTSSINAGLPIIFDREFGFFNRLLISPLMYKNTLFYSLLIYTLSISFIQVICVFIASIYFSKLIFKINNIITIIKIIFLIIFNIANISITLSLILPGHVEFLAFTLLINLPTLFASTALAPLYFMPYWLQILTCFNPLTYAIEIIRFLCLETRYTLNTKLIETNWLNLTITESFIILITITILSFITTHKVLQYKYN</sequence>
<keyword evidence="2 5" id="KW-0812">Transmembrane</keyword>
<feature type="transmembrane region" description="Helical" evidence="5">
    <location>
        <begin position="130"/>
        <end position="157"/>
    </location>
</feature>
<evidence type="ECO:0000256" key="4">
    <source>
        <dbReference type="ARBA" id="ARBA00023136"/>
    </source>
</evidence>
<dbReference type="GO" id="GO:0043190">
    <property type="term" value="C:ATP-binding cassette (ABC) transporter complex"/>
    <property type="evidence" value="ECO:0007669"/>
    <property type="project" value="InterPro"/>
</dbReference>
<protein>
    <recommendedName>
        <fullName evidence="6">ABC transmembrane type-2 domain-containing protein</fullName>
    </recommendedName>
</protein>
<feature type="domain" description="ABC transmembrane type-2" evidence="6">
    <location>
        <begin position="49"/>
        <end position="292"/>
    </location>
</feature>
<feature type="transmembrane region" description="Helical" evidence="5">
    <location>
        <begin position="262"/>
        <end position="283"/>
    </location>
</feature>
<dbReference type="RefSeq" id="YP_009393787.1">
    <property type="nucleotide sequence ID" value="NC_035269.1"/>
</dbReference>
<proteinExistence type="predicted"/>
<dbReference type="PANTHER" id="PTHR43229">
    <property type="entry name" value="NODULATION PROTEIN J"/>
    <property type="match status" value="1"/>
</dbReference>
<feature type="transmembrane region" description="Helical" evidence="5">
    <location>
        <begin position="169"/>
        <end position="192"/>
    </location>
</feature>
<accession>A0A1Z1M8Q1</accession>
<evidence type="ECO:0000256" key="5">
    <source>
        <dbReference type="SAM" id="Phobius"/>
    </source>
</evidence>
<keyword evidence="3 5" id="KW-1133">Transmembrane helix</keyword>
<dbReference type="GeneID" id="33355533"/>
<evidence type="ECO:0000313" key="7">
    <source>
        <dbReference type="EMBL" id="ARW62349.1"/>
    </source>
</evidence>
<evidence type="ECO:0000259" key="6">
    <source>
        <dbReference type="PROSITE" id="PS51012"/>
    </source>
</evidence>
<keyword evidence="7" id="KW-0934">Plastid</keyword>
<keyword evidence="4 5" id="KW-0472">Membrane</keyword>
<reference evidence="7" key="1">
    <citation type="journal article" date="2017" name="J. Phycol.">
        <title>Analysis of chloroplast genomes and a supermatrix inform reclassification of the Rhodomelaceae (Rhodophyta).</title>
        <authorList>
            <person name="Diaz-Tapia P."/>
            <person name="Maggs C.A."/>
            <person name="West J.A."/>
            <person name="Verbruggen H."/>
        </authorList>
    </citation>
    <scope>NUCLEOTIDE SEQUENCE</scope>
    <source>
        <strain evidence="7">JW4523</strain>
    </source>
</reference>
<dbReference type="InterPro" id="IPR047817">
    <property type="entry name" value="ABC2_TM_bact-type"/>
</dbReference>
<dbReference type="AlphaFoldDB" id="A0A1Z1M8Q1"/>
<feature type="transmembrane region" description="Helical" evidence="5">
    <location>
        <begin position="224"/>
        <end position="242"/>
    </location>
</feature>
<geneLocation type="chloroplast" evidence="7"/>
<gene>
    <name evidence="7" type="primary">ycf38</name>
</gene>
<dbReference type="EMBL" id="MF101422">
    <property type="protein sequence ID" value="ARW62349.1"/>
    <property type="molecule type" value="Genomic_DNA"/>
</dbReference>
<feature type="transmembrane region" description="Helical" evidence="5">
    <location>
        <begin position="90"/>
        <end position="110"/>
    </location>
</feature>
<dbReference type="GO" id="GO:0140359">
    <property type="term" value="F:ABC-type transporter activity"/>
    <property type="evidence" value="ECO:0007669"/>
    <property type="project" value="InterPro"/>
</dbReference>
<dbReference type="PIRSF" id="PIRSF006648">
    <property type="entry name" value="DrrB"/>
    <property type="match status" value="1"/>
</dbReference>
<dbReference type="InterPro" id="IPR051784">
    <property type="entry name" value="Nod_factor_ABC_transporter"/>
</dbReference>
<keyword evidence="7" id="KW-0150">Chloroplast</keyword>
<dbReference type="PROSITE" id="PS51012">
    <property type="entry name" value="ABC_TM2"/>
    <property type="match status" value="1"/>
</dbReference>
<evidence type="ECO:0000256" key="1">
    <source>
        <dbReference type="ARBA" id="ARBA00004141"/>
    </source>
</evidence>
<feature type="transmembrane region" description="Helical" evidence="5">
    <location>
        <begin position="198"/>
        <end position="217"/>
    </location>
</feature>
<dbReference type="InterPro" id="IPR000412">
    <property type="entry name" value="ABC_2_transport"/>
</dbReference>
<evidence type="ECO:0000256" key="3">
    <source>
        <dbReference type="ARBA" id="ARBA00022989"/>
    </source>
</evidence>
<name>A0A1Z1M8Q1_9FLOR</name>